<evidence type="ECO:0000256" key="1">
    <source>
        <dbReference type="ARBA" id="ARBA00004496"/>
    </source>
</evidence>
<keyword evidence="3" id="KW-0963">Cytoplasm</keyword>
<evidence type="ECO:0000256" key="10">
    <source>
        <dbReference type="ARBA" id="ARBA00022845"/>
    </source>
</evidence>
<feature type="compositionally biased region" description="Polar residues" evidence="13">
    <location>
        <begin position="100"/>
        <end position="122"/>
    </location>
</feature>
<keyword evidence="10" id="KW-0810">Translation regulation</keyword>
<evidence type="ECO:0000256" key="9">
    <source>
        <dbReference type="ARBA" id="ARBA00022840"/>
    </source>
</evidence>
<reference evidence="15" key="1">
    <citation type="journal article" date="2021" name="Open Biol.">
        <title>Shared evolutionary footprints suggest mitochondrial oxidative damage underlies multiple complex I losses in fungi.</title>
        <authorList>
            <person name="Schikora-Tamarit M.A."/>
            <person name="Marcet-Houben M."/>
            <person name="Nosek J."/>
            <person name="Gabaldon T."/>
        </authorList>
    </citation>
    <scope>NUCLEOTIDE SEQUENCE</scope>
    <source>
        <strain evidence="15">CBS2887</strain>
    </source>
</reference>
<dbReference type="GO" id="GO:0035556">
    <property type="term" value="P:intracellular signal transduction"/>
    <property type="evidence" value="ECO:0007669"/>
    <property type="project" value="TreeGrafter"/>
</dbReference>
<reference evidence="15" key="2">
    <citation type="submission" date="2021-01" db="EMBL/GenBank/DDBJ databases">
        <authorList>
            <person name="Schikora-Tamarit M.A."/>
        </authorList>
    </citation>
    <scope>NUCLEOTIDE SEQUENCE</scope>
    <source>
        <strain evidence="15">CBS2887</strain>
    </source>
</reference>
<dbReference type="GO" id="GO:0005524">
    <property type="term" value="F:ATP binding"/>
    <property type="evidence" value="ECO:0007669"/>
    <property type="project" value="UniProtKB-KW"/>
</dbReference>
<evidence type="ECO:0000256" key="2">
    <source>
        <dbReference type="ARBA" id="ARBA00012513"/>
    </source>
</evidence>
<evidence type="ECO:0000256" key="13">
    <source>
        <dbReference type="SAM" id="MobiDB-lite"/>
    </source>
</evidence>
<evidence type="ECO:0000259" key="14">
    <source>
        <dbReference type="PROSITE" id="PS50011"/>
    </source>
</evidence>
<dbReference type="GO" id="GO:0005829">
    <property type="term" value="C:cytosol"/>
    <property type="evidence" value="ECO:0007669"/>
    <property type="project" value="TreeGrafter"/>
</dbReference>
<keyword evidence="8" id="KW-0418">Kinase</keyword>
<evidence type="ECO:0000313" key="15">
    <source>
        <dbReference type="EMBL" id="KAH3684184.1"/>
    </source>
</evidence>
<accession>A0A9P8TMI1</accession>
<dbReference type="InterPro" id="IPR011009">
    <property type="entry name" value="Kinase-like_dom_sf"/>
</dbReference>
<comment type="catalytic activity">
    <reaction evidence="11">
        <text>L-threonyl-[protein] + ATP = O-phospho-L-threonyl-[protein] + ADP + H(+)</text>
        <dbReference type="Rhea" id="RHEA:46608"/>
        <dbReference type="Rhea" id="RHEA-COMP:11060"/>
        <dbReference type="Rhea" id="RHEA-COMP:11605"/>
        <dbReference type="ChEBI" id="CHEBI:15378"/>
        <dbReference type="ChEBI" id="CHEBI:30013"/>
        <dbReference type="ChEBI" id="CHEBI:30616"/>
        <dbReference type="ChEBI" id="CHEBI:61977"/>
        <dbReference type="ChEBI" id="CHEBI:456216"/>
        <dbReference type="EC" id="2.7.11.1"/>
    </reaction>
</comment>
<feature type="compositionally biased region" description="Low complexity" evidence="13">
    <location>
        <begin position="123"/>
        <end position="138"/>
    </location>
</feature>
<evidence type="ECO:0000256" key="8">
    <source>
        <dbReference type="ARBA" id="ARBA00022777"/>
    </source>
</evidence>
<keyword evidence="5" id="KW-0597">Phosphoprotein</keyword>
<dbReference type="Gene3D" id="1.10.510.10">
    <property type="entry name" value="Transferase(Phosphotransferase) domain 1"/>
    <property type="match status" value="1"/>
</dbReference>
<dbReference type="Proteomes" id="UP000774326">
    <property type="component" value="Unassembled WGS sequence"/>
</dbReference>
<feature type="region of interest" description="Disordered" evidence="13">
    <location>
        <begin position="220"/>
        <end position="239"/>
    </location>
</feature>
<evidence type="ECO:0000313" key="16">
    <source>
        <dbReference type="Proteomes" id="UP000774326"/>
    </source>
</evidence>
<feature type="region of interest" description="Disordered" evidence="13">
    <location>
        <begin position="95"/>
        <end position="143"/>
    </location>
</feature>
<dbReference type="AlphaFoldDB" id="A0A9P8TMI1"/>
<dbReference type="FunFam" id="1.10.510.10:FF:000320">
    <property type="entry name" value="Serine/threonine protein kinase"/>
    <property type="match status" value="1"/>
</dbReference>
<feature type="region of interest" description="Disordered" evidence="13">
    <location>
        <begin position="832"/>
        <end position="879"/>
    </location>
</feature>
<evidence type="ECO:0000256" key="3">
    <source>
        <dbReference type="ARBA" id="ARBA00022490"/>
    </source>
</evidence>
<evidence type="ECO:0000256" key="12">
    <source>
        <dbReference type="ARBA" id="ARBA00048679"/>
    </source>
</evidence>
<dbReference type="GO" id="GO:0060917">
    <property type="term" value="P:regulation of (1-&gt;6)-beta-D-glucan biosynthetic process"/>
    <property type="evidence" value="ECO:0007669"/>
    <property type="project" value="UniProtKB-ARBA"/>
</dbReference>
<evidence type="ECO:0000256" key="11">
    <source>
        <dbReference type="ARBA" id="ARBA00047899"/>
    </source>
</evidence>
<dbReference type="PROSITE" id="PS50011">
    <property type="entry name" value="PROTEIN_KINASE_DOM"/>
    <property type="match status" value="1"/>
</dbReference>
<feature type="compositionally biased region" description="Low complexity" evidence="13">
    <location>
        <begin position="771"/>
        <end position="804"/>
    </location>
</feature>
<feature type="domain" description="Protein kinase" evidence="14">
    <location>
        <begin position="934"/>
        <end position="1192"/>
    </location>
</feature>
<dbReference type="EMBL" id="JAEUBG010002673">
    <property type="protein sequence ID" value="KAH3684184.1"/>
    <property type="molecule type" value="Genomic_DNA"/>
</dbReference>
<feature type="region of interest" description="Disordered" evidence="13">
    <location>
        <begin position="50"/>
        <end position="75"/>
    </location>
</feature>
<dbReference type="CDD" id="cd14004">
    <property type="entry name" value="STKc_PASK"/>
    <property type="match status" value="1"/>
</dbReference>
<keyword evidence="6" id="KW-0808">Transferase</keyword>
<dbReference type="Gene3D" id="3.30.200.20">
    <property type="entry name" value="Phosphorylase Kinase, domain 1"/>
    <property type="match status" value="1"/>
</dbReference>
<organism evidence="15 16">
    <name type="scientific">Wickerhamomyces pijperi</name>
    <name type="common">Yeast</name>
    <name type="synonym">Pichia pijperi</name>
    <dbReference type="NCBI Taxonomy" id="599730"/>
    <lineage>
        <taxon>Eukaryota</taxon>
        <taxon>Fungi</taxon>
        <taxon>Dikarya</taxon>
        <taxon>Ascomycota</taxon>
        <taxon>Saccharomycotina</taxon>
        <taxon>Saccharomycetes</taxon>
        <taxon>Phaffomycetales</taxon>
        <taxon>Wickerhamomycetaceae</taxon>
        <taxon>Wickerhamomyces</taxon>
    </lineage>
</organism>
<keyword evidence="4" id="KW-0723">Serine/threonine-protein kinase</keyword>
<sequence>MPYSAPDGVTRIHLANKLSPSTTKNADERDHNQGNQIQKLGAQGLTCSMKLDTNKEATPNHSSTDENIKSGSLHPHKKALNSKFLLFQDEEYDEGAGLSDSYNTQERPSRSPISKLTVQTNNASTPKSKPAASGPPSSRIIPESFSGISKISTGLAEIMKFPKESTHAYSYAYLSPNSLAVRLSILKRSLEILIDHPELMSEQSSLDFDIETFINNFRNEDTLPKHGQSRPKLSTSRSNKHFGYSNNASSAALSALFDTGGASGSSSLRGLNQSIESSDVSKADRLNTDELKVLLRIIGMASTAPEEDQSKELDGSSSNSKDLATNLFELSLTSTQLDKKDEELQLKIKLLHALATPFYEPIAAAPLLSFNHTSASSLALSSLSSPSSQVASPVQHSPDRFFHNVPQKNTSPQAVFTCTYTDPWDLKAANDLACLIFGVSRMSLKRLTLLDLVAPDSRDFVLNKLVSNSINYTSHSNDMVFSGEIIAISKPGNKLTWASLWAKRKGNLIICMFDQVPCDSVDVTISLSDFKILATKQISDSSGIFSDVEKLEAITDLVKGIDGLVSSKREFNRNVPPAIWDSQVLNQQRYFTIRGPQETEFGIPCAVASKVIDEIDSKVKLRIHSLPYIAGVFLISTHDFSVLSMNESVSKNLFGLKEPELTGKSVCRIIPRFSEIMDLIKKRFSNLPIRQGLVLPEHFFRQMNALLTEGDESKFVESIGIDGKHADGSTIKIDVQLRCSNNESLILWVTHSRSVYLKDRKRVKKSEEIQLNSNEDNSRSRSNSNNDLNSDSKSNASHSNQSSSTDLFDQNMPSQLTMLKEENVTSLSRLSSLKVNSGTSTEGSQPTSGTNTVQEQTNQEAAPANANNGNGTEVTDKESATDIDEFNFKALDLTFNEAELLRIENETIERNRSFSRAYPTTIGLKRREKSFKEFRVIKKMGQGAYGRVVLCENIEDPNYRVVIKLIIKERILVDTWVRDRKLGTIPSEIQIMATLNSNPHPNIMRLIDFFEDEQYYYIETPPHGNPVPAIDLYDLIELKKNMTEYECQSIIKQCVNALNHLHKSGVVHRDIKDENLIIDVNGVIKLIDFGSAAYTKQGPFDVFVGTLDYAAPEVLNGAPYEGKPQDIWSLGILIYTLIYKETPFYNVDEIMEGELRLPFVFCDGCTNLIKSILIRDVKKRPTIDDIMKDEWLNRI</sequence>
<dbReference type="FunFam" id="3.30.200.20:FF:000314">
    <property type="entry name" value="Serine/threonine protein kinase"/>
    <property type="match status" value="1"/>
</dbReference>
<dbReference type="PANTHER" id="PTHR24346:SF51">
    <property type="entry name" value="PAS DOMAIN-CONTAINING SERINE_THREONINE-PROTEIN KINASE"/>
    <property type="match status" value="1"/>
</dbReference>
<gene>
    <name evidence="15" type="ORF">WICPIJ_004827</name>
</gene>
<evidence type="ECO:0000256" key="5">
    <source>
        <dbReference type="ARBA" id="ARBA00022553"/>
    </source>
</evidence>
<comment type="caution">
    <text evidence="15">The sequence shown here is derived from an EMBL/GenBank/DDBJ whole genome shotgun (WGS) entry which is preliminary data.</text>
</comment>
<comment type="subcellular location">
    <subcellularLocation>
        <location evidence="1">Cytoplasm</location>
    </subcellularLocation>
</comment>
<dbReference type="PANTHER" id="PTHR24346">
    <property type="entry name" value="MAP/MICROTUBULE AFFINITY-REGULATING KINASE"/>
    <property type="match status" value="1"/>
</dbReference>
<dbReference type="GO" id="GO:0045719">
    <property type="term" value="P:negative regulation of glycogen biosynthetic process"/>
    <property type="evidence" value="ECO:0007669"/>
    <property type="project" value="TreeGrafter"/>
</dbReference>
<keyword evidence="16" id="KW-1185">Reference proteome</keyword>
<dbReference type="Pfam" id="PF00069">
    <property type="entry name" value="Pkinase"/>
    <property type="match status" value="1"/>
</dbReference>
<dbReference type="GO" id="GO:0004674">
    <property type="term" value="F:protein serine/threonine kinase activity"/>
    <property type="evidence" value="ECO:0007669"/>
    <property type="project" value="UniProtKB-KW"/>
</dbReference>
<dbReference type="GO" id="GO:0005634">
    <property type="term" value="C:nucleus"/>
    <property type="evidence" value="ECO:0007669"/>
    <property type="project" value="TreeGrafter"/>
</dbReference>
<keyword evidence="9" id="KW-0067">ATP-binding</keyword>
<dbReference type="InterPro" id="IPR008271">
    <property type="entry name" value="Ser/Thr_kinase_AS"/>
</dbReference>
<dbReference type="SUPFAM" id="SSF56112">
    <property type="entry name" value="Protein kinase-like (PK-like)"/>
    <property type="match status" value="1"/>
</dbReference>
<dbReference type="EC" id="2.7.11.1" evidence="2"/>
<dbReference type="GO" id="GO:0006417">
    <property type="term" value="P:regulation of translation"/>
    <property type="evidence" value="ECO:0007669"/>
    <property type="project" value="UniProtKB-KW"/>
</dbReference>
<protein>
    <recommendedName>
        <fullName evidence="2">non-specific serine/threonine protein kinase</fullName>
        <ecNumber evidence="2">2.7.11.1</ecNumber>
    </recommendedName>
</protein>
<evidence type="ECO:0000256" key="4">
    <source>
        <dbReference type="ARBA" id="ARBA00022527"/>
    </source>
</evidence>
<name>A0A9P8TMI1_WICPI</name>
<dbReference type="PROSITE" id="PS00108">
    <property type="entry name" value="PROTEIN_KINASE_ST"/>
    <property type="match status" value="1"/>
</dbReference>
<dbReference type="InterPro" id="IPR000719">
    <property type="entry name" value="Prot_kinase_dom"/>
</dbReference>
<dbReference type="SMART" id="SM00220">
    <property type="entry name" value="S_TKc"/>
    <property type="match status" value="1"/>
</dbReference>
<feature type="compositionally biased region" description="Low complexity" evidence="13">
    <location>
        <begin position="854"/>
        <end position="873"/>
    </location>
</feature>
<keyword evidence="7" id="KW-0547">Nucleotide-binding</keyword>
<comment type="catalytic activity">
    <reaction evidence="12">
        <text>L-seryl-[protein] + ATP = O-phospho-L-seryl-[protein] + ADP + H(+)</text>
        <dbReference type="Rhea" id="RHEA:17989"/>
        <dbReference type="Rhea" id="RHEA-COMP:9863"/>
        <dbReference type="Rhea" id="RHEA-COMP:11604"/>
        <dbReference type="ChEBI" id="CHEBI:15378"/>
        <dbReference type="ChEBI" id="CHEBI:29999"/>
        <dbReference type="ChEBI" id="CHEBI:30616"/>
        <dbReference type="ChEBI" id="CHEBI:83421"/>
        <dbReference type="ChEBI" id="CHEBI:456216"/>
        <dbReference type="EC" id="2.7.11.1"/>
    </reaction>
</comment>
<evidence type="ECO:0000256" key="6">
    <source>
        <dbReference type="ARBA" id="ARBA00022679"/>
    </source>
</evidence>
<feature type="compositionally biased region" description="Polar residues" evidence="13">
    <location>
        <begin position="832"/>
        <end position="853"/>
    </location>
</feature>
<evidence type="ECO:0000256" key="7">
    <source>
        <dbReference type="ARBA" id="ARBA00022741"/>
    </source>
</evidence>
<feature type="region of interest" description="Disordered" evidence="13">
    <location>
        <begin position="764"/>
        <end position="809"/>
    </location>
</feature>
<proteinExistence type="predicted"/>
<feature type="region of interest" description="Disordered" evidence="13">
    <location>
        <begin position="1"/>
        <end position="36"/>
    </location>
</feature>
<dbReference type="OrthoDB" id="10252171at2759"/>